<reference evidence="1" key="1">
    <citation type="submission" date="2014-05" db="EMBL/GenBank/DDBJ databases">
        <authorList>
            <person name="Chronopoulou M."/>
        </authorList>
    </citation>
    <scope>NUCLEOTIDE SEQUENCE</scope>
    <source>
        <tissue evidence="1">Whole organism</tissue>
    </source>
</reference>
<sequence length="71" mass="7970">MESKSDTNITLSRQLLIMLTFDSIALNPYPPSNIIIDFLESVNVITVPPSSFPPNSPELNPFHYFLSCNVE</sequence>
<proteinExistence type="predicted"/>
<dbReference type="AlphaFoldDB" id="A0A0K2T372"/>
<accession>A0A0K2T372</accession>
<dbReference type="EMBL" id="HACA01002500">
    <property type="protein sequence ID" value="CDW19861.1"/>
    <property type="molecule type" value="Transcribed_RNA"/>
</dbReference>
<evidence type="ECO:0000313" key="1">
    <source>
        <dbReference type="EMBL" id="CDW19861.1"/>
    </source>
</evidence>
<protein>
    <submittedName>
        <fullName evidence="1">Uncharacterized protein</fullName>
    </submittedName>
</protein>
<name>A0A0K2T372_LEPSM</name>
<organism evidence="1">
    <name type="scientific">Lepeophtheirus salmonis</name>
    <name type="common">Salmon louse</name>
    <name type="synonym">Caligus salmonis</name>
    <dbReference type="NCBI Taxonomy" id="72036"/>
    <lineage>
        <taxon>Eukaryota</taxon>
        <taxon>Metazoa</taxon>
        <taxon>Ecdysozoa</taxon>
        <taxon>Arthropoda</taxon>
        <taxon>Crustacea</taxon>
        <taxon>Multicrustacea</taxon>
        <taxon>Hexanauplia</taxon>
        <taxon>Copepoda</taxon>
        <taxon>Siphonostomatoida</taxon>
        <taxon>Caligidae</taxon>
        <taxon>Lepeophtheirus</taxon>
    </lineage>
</organism>